<evidence type="ECO:0000256" key="1">
    <source>
        <dbReference type="ARBA" id="ARBA00004651"/>
    </source>
</evidence>
<feature type="transmembrane region" description="Helical" evidence="7">
    <location>
        <begin position="720"/>
        <end position="748"/>
    </location>
</feature>
<feature type="domain" description="ABC3 transporter permease C-terminal" evidence="8">
    <location>
        <begin position="272"/>
        <end position="393"/>
    </location>
</feature>
<feature type="transmembrane region" description="Helical" evidence="7">
    <location>
        <begin position="769"/>
        <end position="796"/>
    </location>
</feature>
<dbReference type="RefSeq" id="WP_282766610.1">
    <property type="nucleotide sequence ID" value="NZ_JASCTH010000041.1"/>
</dbReference>
<dbReference type="PANTHER" id="PTHR30572">
    <property type="entry name" value="MEMBRANE COMPONENT OF TRANSPORTER-RELATED"/>
    <property type="match status" value="1"/>
</dbReference>
<evidence type="ECO:0000259" key="9">
    <source>
        <dbReference type="Pfam" id="PF12704"/>
    </source>
</evidence>
<evidence type="ECO:0000256" key="2">
    <source>
        <dbReference type="ARBA" id="ARBA00022475"/>
    </source>
</evidence>
<dbReference type="Pfam" id="PF02687">
    <property type="entry name" value="FtsX"/>
    <property type="match status" value="2"/>
</dbReference>
<evidence type="ECO:0000256" key="5">
    <source>
        <dbReference type="ARBA" id="ARBA00023136"/>
    </source>
</evidence>
<evidence type="ECO:0000256" key="6">
    <source>
        <dbReference type="ARBA" id="ARBA00038076"/>
    </source>
</evidence>
<organism evidence="10 11">
    <name type="scientific">Actinoplanes sandaracinus</name>
    <dbReference type="NCBI Taxonomy" id="3045177"/>
    <lineage>
        <taxon>Bacteria</taxon>
        <taxon>Bacillati</taxon>
        <taxon>Actinomycetota</taxon>
        <taxon>Actinomycetes</taxon>
        <taxon>Micromonosporales</taxon>
        <taxon>Micromonosporaceae</taxon>
        <taxon>Actinoplanes</taxon>
    </lineage>
</organism>
<feature type="domain" description="ABC3 transporter permease C-terminal" evidence="8">
    <location>
        <begin position="727"/>
        <end position="841"/>
    </location>
</feature>
<dbReference type="EMBL" id="JASCTH010000041">
    <property type="protein sequence ID" value="MDI6105141.1"/>
    <property type="molecule type" value="Genomic_DNA"/>
</dbReference>
<dbReference type="Pfam" id="PF12704">
    <property type="entry name" value="MacB_PCD"/>
    <property type="match status" value="2"/>
</dbReference>
<reference evidence="10 11" key="1">
    <citation type="submission" date="2023-05" db="EMBL/GenBank/DDBJ databases">
        <title>Actinoplanes sp. NEAU-A12 genome sequencing.</title>
        <authorList>
            <person name="Wang Z.-S."/>
        </authorList>
    </citation>
    <scope>NUCLEOTIDE SEQUENCE [LARGE SCALE GENOMIC DNA]</scope>
    <source>
        <strain evidence="10 11">NEAU-A12</strain>
    </source>
</reference>
<feature type="transmembrane region" description="Helical" evidence="7">
    <location>
        <begin position="16"/>
        <end position="36"/>
    </location>
</feature>
<protein>
    <submittedName>
        <fullName evidence="10">ABC transporter permease</fullName>
    </submittedName>
</protein>
<proteinExistence type="inferred from homology"/>
<feature type="transmembrane region" description="Helical" evidence="7">
    <location>
        <begin position="441"/>
        <end position="471"/>
    </location>
</feature>
<comment type="subcellular location">
    <subcellularLocation>
        <location evidence="1">Cell membrane</location>
        <topology evidence="1">Multi-pass membrane protein</topology>
    </subcellularLocation>
</comment>
<evidence type="ECO:0000313" key="10">
    <source>
        <dbReference type="EMBL" id="MDI6105141.1"/>
    </source>
</evidence>
<dbReference type="InterPro" id="IPR003838">
    <property type="entry name" value="ABC3_permease_C"/>
</dbReference>
<feature type="transmembrane region" description="Helical" evidence="7">
    <location>
        <begin position="366"/>
        <end position="386"/>
    </location>
</feature>
<evidence type="ECO:0000256" key="3">
    <source>
        <dbReference type="ARBA" id="ARBA00022692"/>
    </source>
</evidence>
<evidence type="ECO:0000256" key="4">
    <source>
        <dbReference type="ARBA" id="ARBA00022989"/>
    </source>
</evidence>
<gene>
    <name evidence="10" type="ORF">QLQ12_41810</name>
</gene>
<keyword evidence="3 7" id="KW-0812">Transmembrane</keyword>
<feature type="transmembrane region" description="Helical" evidence="7">
    <location>
        <begin position="313"/>
        <end position="346"/>
    </location>
</feature>
<keyword evidence="11" id="KW-1185">Reference proteome</keyword>
<dbReference type="InterPro" id="IPR050250">
    <property type="entry name" value="Macrolide_Exporter_MacB"/>
</dbReference>
<sequence>MLRATLKSLRSRKLRLVLSGIAVVLGVMFVSGAFVLTSTLGASFDSLSASVYAGTDVAVSGKAPVSGGEPDENSATVPAELIGDVRAVSGVEKATGVVSVSGARVIGADGKVVTTSGPARLGTSWTGTADHRRLRTGREPRAADEIAVNASLAAAAGIEVGDRVGVLTLQPKKTFTLVGVFGYSGDRDTVGGAQEVSFIEPVAQELMLGRTGVYSAVVVEAAPGVAPEVLRDRLSAALGDTYDVKTGRQLQDAAAEVFREALSFFNNVLLGFAGVALFVGTFLILNTFSILVAQRVKELALMRAIGASRWQMIGSVLVEALVIGIVASALGLGAGIGVGALLAYVFRHVGNTDLPMESIEIPASAVVSAFAVGTLVTLVAALLPAVRAARVPPVAALREVAAPDRPLTRLTVAGVLITAIGGAALGLGLAGQGGAATMPLLLGGVLVSFTGIALLTPMIARPVVSVLGLLFSRSVPGRLGRLNSARNPRRTAITAAALMVGLALITGVHVVLESATASFTTMVDTRVKADLIISGAPGGDSAPTFDPAVLGRARQIGGVREVVGEYGDIAMINGRPNRVTAVTDLAAMTRMLPLRATEGTLATLPAGHLAVDAKRATELGLHAGSTVRVRLARGGVRTMTVAGVYTDDDVYRVGGWILPAEAAHDFRVAQPSFGYLRLADGADVSEVRKQIDALLADSPEVTVGDRGAFIAQQSSQFDTILAMIQLLLALAILIAVLGIVNTLALSVLERTRELGLLRAIGLRRSQAMLMIAVEAVVISVFGALLGLAVGSGLGATVVRALRKEGFTDVALPWERMGTYLVLAVIVGAFAATLPAIRAARVDVLHAIAHE</sequence>
<feature type="domain" description="MacB-like periplasmic core" evidence="9">
    <location>
        <begin position="491"/>
        <end position="693"/>
    </location>
</feature>
<feature type="transmembrane region" description="Helical" evidence="7">
    <location>
        <begin position="268"/>
        <end position="292"/>
    </location>
</feature>
<keyword evidence="4 7" id="KW-1133">Transmembrane helix</keyword>
<feature type="transmembrane region" description="Helical" evidence="7">
    <location>
        <begin position="492"/>
        <end position="512"/>
    </location>
</feature>
<feature type="transmembrane region" description="Helical" evidence="7">
    <location>
        <begin position="407"/>
        <end position="429"/>
    </location>
</feature>
<feature type="transmembrane region" description="Helical" evidence="7">
    <location>
        <begin position="816"/>
        <end position="836"/>
    </location>
</feature>
<evidence type="ECO:0000313" key="11">
    <source>
        <dbReference type="Proteomes" id="UP001241758"/>
    </source>
</evidence>
<dbReference type="InterPro" id="IPR025857">
    <property type="entry name" value="MacB_PCD"/>
</dbReference>
<evidence type="ECO:0000256" key="7">
    <source>
        <dbReference type="SAM" id="Phobius"/>
    </source>
</evidence>
<keyword evidence="2" id="KW-1003">Cell membrane</keyword>
<comment type="similarity">
    <text evidence="6">Belongs to the ABC-4 integral membrane protein family.</text>
</comment>
<feature type="domain" description="MacB-like periplasmic core" evidence="9">
    <location>
        <begin position="20"/>
        <end position="236"/>
    </location>
</feature>
<dbReference type="PANTHER" id="PTHR30572:SF4">
    <property type="entry name" value="ABC TRANSPORTER PERMEASE YTRF"/>
    <property type="match status" value="1"/>
</dbReference>
<name>A0ABT6WZW4_9ACTN</name>
<dbReference type="Proteomes" id="UP001241758">
    <property type="component" value="Unassembled WGS sequence"/>
</dbReference>
<evidence type="ECO:0000259" key="8">
    <source>
        <dbReference type="Pfam" id="PF02687"/>
    </source>
</evidence>
<accession>A0ABT6WZW4</accession>
<comment type="caution">
    <text evidence="10">The sequence shown here is derived from an EMBL/GenBank/DDBJ whole genome shotgun (WGS) entry which is preliminary data.</text>
</comment>
<keyword evidence="5 7" id="KW-0472">Membrane</keyword>